<comment type="caution">
    <text evidence="2">The sequence shown here is derived from an EMBL/GenBank/DDBJ whole genome shotgun (WGS) entry which is preliminary data.</text>
</comment>
<dbReference type="OrthoDB" id="2491616at2759"/>
<evidence type="ECO:0000313" key="3">
    <source>
        <dbReference type="Proteomes" id="UP000789759"/>
    </source>
</evidence>
<keyword evidence="1" id="KW-0175">Coiled coil</keyword>
<protein>
    <submittedName>
        <fullName evidence="2">8504_t:CDS:1</fullName>
    </submittedName>
</protein>
<dbReference type="EMBL" id="CAJVQA010049556">
    <property type="protein sequence ID" value="CAG8820707.1"/>
    <property type="molecule type" value="Genomic_DNA"/>
</dbReference>
<feature type="non-terminal residue" evidence="2">
    <location>
        <position position="1"/>
    </location>
</feature>
<dbReference type="AlphaFoldDB" id="A0A9N9PFC9"/>
<gene>
    <name evidence="2" type="ORF">CPELLU_LOCUS19658</name>
</gene>
<name>A0A9N9PFC9_9GLOM</name>
<accession>A0A9N9PFC9</accession>
<evidence type="ECO:0000256" key="1">
    <source>
        <dbReference type="SAM" id="Coils"/>
    </source>
</evidence>
<feature type="coiled-coil region" evidence="1">
    <location>
        <begin position="58"/>
        <end position="100"/>
    </location>
</feature>
<sequence length="562" mass="66486">IAEIPYGMQFEEPAIIDLADQMGRMTLHAQHEKPINKAQQKLNEQLIVDVQEEIKRMGRFVKENLTQLERVLQEEKKNNSKEIEKGLKQLRYRLQTIEDNYKYVSNLPDEELESHLGTVEKTAKININDKEEDRKKALYNVIRALTESGDQQVWKNKDVIEQIEEEYQFNKYTLLNMTKEEFNQMQQWEQQIAMRNFLIGSEFSNEKVRKQFQDKYKELLASSLENQGKMHDDDEVEKRFVEDQKLIKGKPQPKPFPPEGATHNRYIPKENIYRERPVSPTSSEEDFNLKSRNLGEWLKSQAKEPPRPSSPIKDFVNKNIVDPIFKRTHGRNSSTSSLPKIPSSLKNEINLENDEEEFKLQKPPVRYKRTRTVVSTNTNLSSTNGDKWKRERDIRRKLFQESRKEEITSEDEKEMNELDNIIEDDVNDYYENRYNNQEETGESSKPIRYEDEDTRILEIPWNGQTAQYPVARNSELTDEEWQKAYAYTPPEMAWQNYETETDEENDSLYGHFKEMPIEIRHIILPTIIEGKQVDYKVFCNENTEIPHMNIGHIRIENPVENG</sequence>
<keyword evidence="3" id="KW-1185">Reference proteome</keyword>
<feature type="non-terminal residue" evidence="2">
    <location>
        <position position="562"/>
    </location>
</feature>
<organism evidence="2 3">
    <name type="scientific">Cetraspora pellucida</name>
    <dbReference type="NCBI Taxonomy" id="1433469"/>
    <lineage>
        <taxon>Eukaryota</taxon>
        <taxon>Fungi</taxon>
        <taxon>Fungi incertae sedis</taxon>
        <taxon>Mucoromycota</taxon>
        <taxon>Glomeromycotina</taxon>
        <taxon>Glomeromycetes</taxon>
        <taxon>Diversisporales</taxon>
        <taxon>Gigasporaceae</taxon>
        <taxon>Cetraspora</taxon>
    </lineage>
</organism>
<evidence type="ECO:0000313" key="2">
    <source>
        <dbReference type="EMBL" id="CAG8820707.1"/>
    </source>
</evidence>
<dbReference type="Proteomes" id="UP000789759">
    <property type="component" value="Unassembled WGS sequence"/>
</dbReference>
<proteinExistence type="predicted"/>
<reference evidence="2" key="1">
    <citation type="submission" date="2021-06" db="EMBL/GenBank/DDBJ databases">
        <authorList>
            <person name="Kallberg Y."/>
            <person name="Tangrot J."/>
            <person name="Rosling A."/>
        </authorList>
    </citation>
    <scope>NUCLEOTIDE SEQUENCE</scope>
    <source>
        <strain evidence="2">FL966</strain>
    </source>
</reference>